<dbReference type="InterPro" id="IPR007767">
    <property type="entry name" value="DUF684"/>
</dbReference>
<dbReference type="PANTHER" id="PTHR31464:SF3">
    <property type="entry name" value="AAA DOMAIN-CONTAINING PROTEIN-RELATED"/>
    <property type="match status" value="1"/>
</dbReference>
<dbReference type="RefSeq" id="XP_003092579.2">
    <property type="nucleotide sequence ID" value="XM_003092531.2"/>
</dbReference>
<evidence type="ECO:0000313" key="2">
    <source>
        <dbReference type="Proteomes" id="UP000483820"/>
    </source>
</evidence>
<reference evidence="1 2" key="1">
    <citation type="submission" date="2019-12" db="EMBL/GenBank/DDBJ databases">
        <title>Chromosome-level assembly of the Caenorhabditis remanei genome.</title>
        <authorList>
            <person name="Teterina A.A."/>
            <person name="Willis J.H."/>
            <person name="Phillips P.C."/>
        </authorList>
    </citation>
    <scope>NUCLEOTIDE SEQUENCE [LARGE SCALE GENOMIC DNA]</scope>
    <source>
        <strain evidence="1 2">PX506</strain>
        <tissue evidence="1">Whole organism</tissue>
    </source>
</reference>
<dbReference type="Proteomes" id="UP000483820">
    <property type="component" value="Chromosome IV"/>
</dbReference>
<dbReference type="GeneID" id="9800213"/>
<comment type="caution">
    <text evidence="1">The sequence shown here is derived from an EMBL/GenBank/DDBJ whole genome shotgun (WGS) entry which is preliminary data.</text>
</comment>
<name>A0A6A5GWK5_CAERE</name>
<dbReference type="AlphaFoldDB" id="A0A6A5GWK5"/>
<protein>
    <submittedName>
        <fullName evidence="1">Uncharacterized protein</fullName>
    </submittedName>
</protein>
<dbReference type="Pfam" id="PF05075">
    <property type="entry name" value="DUF684"/>
    <property type="match status" value="1"/>
</dbReference>
<sequence>MTVDLTTAEGIEDAKGKVGLAAEAMKELGETGLMALGKTVPQIACLIAVGTTLKHIIAGTKADAMEPLMKKLGELKSEIDKLSSKMSSEFGKLKSFMTEIKFESKISDDIGVLMIYMSAMNEKGLTEKQRKTRVQNFKDKYAKYDPLEYARKLRVMNNSFNSPLNTAVEADYFKSQDAYDKWEKLFTGVFKQLLMVEAVAVGLIHDGNENNYDELASEAHLYIGMMDNFRENFKNDEDFWDKKVKEFVKKTLEDNKDKPVWKKADLIQKAMERVLTNDIFVVTVSASSCPCLKHVKNSDQILVDLNHSGCRALIYRSHEAYNETTDHTFQKIRDGMQEIKKVINEKDVKSFWTTQKELDEWATDKVKDAGYLVAYRERSVGIAYTRAKTVRNSCTWLIEDKHYSDFNGIHFNSMVVVTGFM</sequence>
<gene>
    <name evidence="1" type="ORF">GCK72_015474</name>
</gene>
<dbReference type="KEGG" id="crq:GCK72_015474"/>
<organism evidence="1 2">
    <name type="scientific">Caenorhabditis remanei</name>
    <name type="common">Caenorhabditis vulgaris</name>
    <dbReference type="NCBI Taxonomy" id="31234"/>
    <lineage>
        <taxon>Eukaryota</taxon>
        <taxon>Metazoa</taxon>
        <taxon>Ecdysozoa</taxon>
        <taxon>Nematoda</taxon>
        <taxon>Chromadorea</taxon>
        <taxon>Rhabditida</taxon>
        <taxon>Rhabditina</taxon>
        <taxon>Rhabditomorpha</taxon>
        <taxon>Rhabditoidea</taxon>
        <taxon>Rhabditidae</taxon>
        <taxon>Peloderinae</taxon>
        <taxon>Caenorhabditis</taxon>
    </lineage>
</organism>
<dbReference type="PANTHER" id="PTHR31464">
    <property type="entry name" value="PROTEIN CBG01266"/>
    <property type="match status" value="1"/>
</dbReference>
<dbReference type="CTD" id="9800213"/>
<evidence type="ECO:0000313" key="1">
    <source>
        <dbReference type="EMBL" id="KAF1759014.1"/>
    </source>
</evidence>
<accession>A0A6A5GWK5</accession>
<dbReference type="EMBL" id="WUAV01000004">
    <property type="protein sequence ID" value="KAF1759014.1"/>
    <property type="molecule type" value="Genomic_DNA"/>
</dbReference>
<proteinExistence type="predicted"/>